<sequence length="776" mass="88653">MVNWIEALVRQPGSMLAANRGKYLYKLIWLGCISVCVPVLLASLVYYQFSMNRMNQQMLSESRSSLTMMKDRSERILQGIEQESLQLALDPALTNFFTKPDQESGIIWHQNILDKIAMFKNTNSFIDEIFFYNRAEETVLSNRYGTVDKEKYPYGEDIDRLILDGNLSQWTIMPAGKKDGYITFARLLPILGSGKAQGVLAFEIETSAISKFLQTDTIIVPKEKDLFVLNYQKLFQNGSTGSEDIYSKLNQMESLEKIRTSGKTTDSFFAEGIDGDRAQYLYQKNVFGRTYVTVIPEKIIAGQINWIRGVTLLVLLFFIAVGVLLTYFNTKKAYNPIGELIKHSRTLSFGRIQNKDNEFDYIKECLDFLNNEAEKLGTFMEQIEPSLREKCLQQLLSGDYVRNDSLIRDSITYGISVDSTNVVLIAEVENISKDKRFLPDERSIIAFAIANVMQELLQSDARIQGYVIPFQGRGVALLQFGQDTELSVMRSQTLEYANSVCASLKNVLSFDVSVGVGRFYSHTADVPVSYKEAEIALQNRIFRLSEHVLFIDDMERSKKQALFRYPQELETAIVEALETGDPGEAGRHLSQFSETLRSSHSYILVYQSYYVLLSAVIHSLERQGGSLVDILEHNLFGHLKNKQTSREIYEWFVESIFPLYKWLAENYRSETGQSAVKQVCRHIKENCNNDLSLVSCADMVGMSPSYLSRLFKKEMGMNFLDFVVDCKVVEAKRLLLESDRTVSDIATAIGYSERNLNRIFQRYSRMTPSAFRSRNR</sequence>
<keyword evidence="4" id="KW-0812">Transmembrane</keyword>
<evidence type="ECO:0000256" key="4">
    <source>
        <dbReference type="SAM" id="Phobius"/>
    </source>
</evidence>
<feature type="transmembrane region" description="Helical" evidence="4">
    <location>
        <begin position="306"/>
        <end position="328"/>
    </location>
</feature>
<accession>A0ABS7C230</accession>
<dbReference type="InterPro" id="IPR018060">
    <property type="entry name" value="HTH_AraC"/>
</dbReference>
<evidence type="ECO:0000256" key="3">
    <source>
        <dbReference type="ARBA" id="ARBA00023163"/>
    </source>
</evidence>
<dbReference type="Gene3D" id="1.10.10.60">
    <property type="entry name" value="Homeodomain-like"/>
    <property type="match status" value="2"/>
</dbReference>
<comment type="caution">
    <text evidence="6">The sequence shown here is derived from an EMBL/GenBank/DDBJ whole genome shotgun (WGS) entry which is preliminary data.</text>
</comment>
<dbReference type="InterPro" id="IPR041522">
    <property type="entry name" value="CdaR_GGDEF"/>
</dbReference>
<name>A0ABS7C230_9BACL</name>
<protein>
    <submittedName>
        <fullName evidence="6">Helix-turn-helix domain-containing protein</fullName>
    </submittedName>
</protein>
<dbReference type="InterPro" id="IPR018062">
    <property type="entry name" value="HTH_AraC-typ_CS"/>
</dbReference>
<dbReference type="PROSITE" id="PS01124">
    <property type="entry name" value="HTH_ARAC_FAMILY_2"/>
    <property type="match status" value="1"/>
</dbReference>
<keyword evidence="3" id="KW-0804">Transcription</keyword>
<keyword evidence="7" id="KW-1185">Reference proteome</keyword>
<dbReference type="SMART" id="SM00342">
    <property type="entry name" value="HTH_ARAC"/>
    <property type="match status" value="1"/>
</dbReference>
<evidence type="ECO:0000256" key="2">
    <source>
        <dbReference type="ARBA" id="ARBA00023125"/>
    </source>
</evidence>
<dbReference type="Pfam" id="PF17853">
    <property type="entry name" value="GGDEF_2"/>
    <property type="match status" value="1"/>
</dbReference>
<keyword evidence="4" id="KW-0472">Membrane</keyword>
<gene>
    <name evidence="6" type="ORF">K0U00_12155</name>
</gene>
<keyword evidence="4" id="KW-1133">Transmembrane helix</keyword>
<evidence type="ECO:0000259" key="5">
    <source>
        <dbReference type="PROSITE" id="PS01124"/>
    </source>
</evidence>
<organism evidence="6 7">
    <name type="scientific">Paenibacillus sepulcri</name>
    <dbReference type="NCBI Taxonomy" id="359917"/>
    <lineage>
        <taxon>Bacteria</taxon>
        <taxon>Bacillati</taxon>
        <taxon>Bacillota</taxon>
        <taxon>Bacilli</taxon>
        <taxon>Bacillales</taxon>
        <taxon>Paenibacillaceae</taxon>
        <taxon>Paenibacillus</taxon>
    </lineage>
</organism>
<feature type="transmembrane region" description="Helical" evidence="4">
    <location>
        <begin position="27"/>
        <end position="49"/>
    </location>
</feature>
<dbReference type="PANTHER" id="PTHR43280:SF2">
    <property type="entry name" value="HTH-TYPE TRANSCRIPTIONAL REGULATOR EXSA"/>
    <property type="match status" value="1"/>
</dbReference>
<evidence type="ECO:0000313" key="7">
    <source>
        <dbReference type="Proteomes" id="UP001519887"/>
    </source>
</evidence>
<feature type="domain" description="HTH araC/xylS-type" evidence="5">
    <location>
        <begin position="677"/>
        <end position="774"/>
    </location>
</feature>
<dbReference type="PANTHER" id="PTHR43280">
    <property type="entry name" value="ARAC-FAMILY TRANSCRIPTIONAL REGULATOR"/>
    <property type="match status" value="1"/>
</dbReference>
<proteinExistence type="predicted"/>
<dbReference type="PROSITE" id="PS00041">
    <property type="entry name" value="HTH_ARAC_FAMILY_1"/>
    <property type="match status" value="1"/>
</dbReference>
<keyword evidence="2" id="KW-0238">DNA-binding</keyword>
<dbReference type="EMBL" id="JAHZIK010000250">
    <property type="protein sequence ID" value="MBW7454786.1"/>
    <property type="molecule type" value="Genomic_DNA"/>
</dbReference>
<dbReference type="SUPFAM" id="SSF46689">
    <property type="entry name" value="Homeodomain-like"/>
    <property type="match status" value="2"/>
</dbReference>
<dbReference type="InterPro" id="IPR009057">
    <property type="entry name" value="Homeodomain-like_sf"/>
</dbReference>
<dbReference type="Proteomes" id="UP001519887">
    <property type="component" value="Unassembled WGS sequence"/>
</dbReference>
<evidence type="ECO:0000256" key="1">
    <source>
        <dbReference type="ARBA" id="ARBA00023015"/>
    </source>
</evidence>
<reference evidence="6 7" key="1">
    <citation type="submission" date="2021-07" db="EMBL/GenBank/DDBJ databases">
        <title>Paenibacillus radiodurans sp. nov., isolated from the southeastern edge of Tengger Desert.</title>
        <authorList>
            <person name="Zhang G."/>
        </authorList>
    </citation>
    <scope>NUCLEOTIDE SEQUENCE [LARGE SCALE GENOMIC DNA]</scope>
    <source>
        <strain evidence="6 7">CCM 7311</strain>
    </source>
</reference>
<dbReference type="Pfam" id="PF12833">
    <property type="entry name" value="HTH_18"/>
    <property type="match status" value="1"/>
</dbReference>
<keyword evidence="1" id="KW-0805">Transcription regulation</keyword>
<evidence type="ECO:0000313" key="6">
    <source>
        <dbReference type="EMBL" id="MBW7454786.1"/>
    </source>
</evidence>
<dbReference type="RefSeq" id="WP_210044037.1">
    <property type="nucleotide sequence ID" value="NZ_JBHLVU010000001.1"/>
</dbReference>